<comment type="similarity">
    <text evidence="2">Belongs to the PBP/GOBP family.</text>
</comment>
<dbReference type="PANTHER" id="PTHR21066">
    <property type="entry name" value="ODORANT-BINDING PROTEIN 59A-RELATED"/>
    <property type="match status" value="1"/>
</dbReference>
<dbReference type="InterPro" id="IPR052295">
    <property type="entry name" value="Odorant-binding_protein"/>
</dbReference>
<dbReference type="InterPro" id="IPR054577">
    <property type="entry name" value="OBP47-like_dom"/>
</dbReference>
<evidence type="ECO:0000256" key="4">
    <source>
        <dbReference type="SAM" id="SignalP"/>
    </source>
</evidence>
<evidence type="ECO:0000313" key="7">
    <source>
        <dbReference type="Proteomes" id="UP000494165"/>
    </source>
</evidence>
<dbReference type="PANTHER" id="PTHR21066:SF9">
    <property type="entry name" value="ODORANT-BINDING PROTEIN 59A"/>
    <property type="match status" value="1"/>
</dbReference>
<dbReference type="AlphaFoldDB" id="A0A8S1D2T3"/>
<evidence type="ECO:0000256" key="2">
    <source>
        <dbReference type="ARBA" id="ARBA00008098"/>
    </source>
</evidence>
<protein>
    <recommendedName>
        <fullName evidence="5">OBP47-like domain-containing protein</fullName>
    </recommendedName>
</protein>
<dbReference type="GO" id="GO:0005576">
    <property type="term" value="C:extracellular region"/>
    <property type="evidence" value="ECO:0007669"/>
    <property type="project" value="UniProtKB-SubCell"/>
</dbReference>
<name>A0A8S1D2T3_9INSE</name>
<dbReference type="Pfam" id="PF22651">
    <property type="entry name" value="OBP47_like"/>
    <property type="match status" value="1"/>
</dbReference>
<evidence type="ECO:0000256" key="1">
    <source>
        <dbReference type="ARBA" id="ARBA00004613"/>
    </source>
</evidence>
<comment type="subcellular location">
    <subcellularLocation>
        <location evidence="1">Secreted</location>
    </subcellularLocation>
</comment>
<accession>A0A8S1D2T3</accession>
<keyword evidence="3" id="KW-0964">Secreted</keyword>
<sequence length="204" mass="22282">MFNMAHCKAVLVLAATLVLVVTADDQGPDGKKKCHIPKIFQDIDQCCKPPMPLSDSYVQACMKDQRPVNVTSGSEPTPPTPYQRMCLMECVFNGFKYLNGGNVNPATIRSAFENSVNSTWKARARQSVSSCLSELKSKYQSSSVPTAPSGEKQCDGRAAFLLTCIHVKYYATCSSNIKKSACASNLNTLLSKNYMDVFLNGDQA</sequence>
<feature type="chain" id="PRO_5035790334" description="OBP47-like domain-containing protein" evidence="4">
    <location>
        <begin position="24"/>
        <end position="204"/>
    </location>
</feature>
<dbReference type="Proteomes" id="UP000494165">
    <property type="component" value="Unassembled WGS sequence"/>
</dbReference>
<feature type="domain" description="OBP47-like" evidence="5">
    <location>
        <begin position="85"/>
        <end position="186"/>
    </location>
</feature>
<dbReference type="GO" id="GO:0005549">
    <property type="term" value="F:odorant binding"/>
    <property type="evidence" value="ECO:0007669"/>
    <property type="project" value="InterPro"/>
</dbReference>
<dbReference type="SUPFAM" id="SSF47565">
    <property type="entry name" value="Insect pheromone/odorant-binding proteins"/>
    <property type="match status" value="1"/>
</dbReference>
<keyword evidence="4" id="KW-0732">Signal</keyword>
<evidence type="ECO:0000313" key="6">
    <source>
        <dbReference type="EMBL" id="CAB3376416.1"/>
    </source>
</evidence>
<reference evidence="6 7" key="1">
    <citation type="submission" date="2020-04" db="EMBL/GenBank/DDBJ databases">
        <authorList>
            <person name="Alioto T."/>
            <person name="Alioto T."/>
            <person name="Gomez Garrido J."/>
        </authorList>
    </citation>
    <scope>NUCLEOTIDE SEQUENCE [LARGE SCALE GENOMIC DNA]</scope>
</reference>
<evidence type="ECO:0000256" key="3">
    <source>
        <dbReference type="ARBA" id="ARBA00022525"/>
    </source>
</evidence>
<dbReference type="EMBL" id="CADEPI010000127">
    <property type="protein sequence ID" value="CAB3376416.1"/>
    <property type="molecule type" value="Genomic_DNA"/>
</dbReference>
<gene>
    <name evidence="6" type="ORF">CLODIP_2_CD03743</name>
</gene>
<organism evidence="6 7">
    <name type="scientific">Cloeon dipterum</name>
    <dbReference type="NCBI Taxonomy" id="197152"/>
    <lineage>
        <taxon>Eukaryota</taxon>
        <taxon>Metazoa</taxon>
        <taxon>Ecdysozoa</taxon>
        <taxon>Arthropoda</taxon>
        <taxon>Hexapoda</taxon>
        <taxon>Insecta</taxon>
        <taxon>Pterygota</taxon>
        <taxon>Palaeoptera</taxon>
        <taxon>Ephemeroptera</taxon>
        <taxon>Pisciforma</taxon>
        <taxon>Baetidae</taxon>
        <taxon>Cloeon</taxon>
    </lineage>
</organism>
<comment type="caution">
    <text evidence="6">The sequence shown here is derived from an EMBL/GenBank/DDBJ whole genome shotgun (WGS) entry which is preliminary data.</text>
</comment>
<evidence type="ECO:0000259" key="5">
    <source>
        <dbReference type="Pfam" id="PF22651"/>
    </source>
</evidence>
<dbReference type="Gene3D" id="1.10.238.270">
    <property type="match status" value="1"/>
</dbReference>
<keyword evidence="7" id="KW-1185">Reference proteome</keyword>
<dbReference type="InterPro" id="IPR036728">
    <property type="entry name" value="PBP_GOBP_sf"/>
</dbReference>
<proteinExistence type="inferred from homology"/>
<feature type="signal peptide" evidence="4">
    <location>
        <begin position="1"/>
        <end position="23"/>
    </location>
</feature>